<dbReference type="Pfam" id="PF00742">
    <property type="entry name" value="Homoserine_dh"/>
    <property type="match status" value="1"/>
</dbReference>
<evidence type="ECO:0000256" key="8">
    <source>
        <dbReference type="ARBA" id="ARBA00022697"/>
    </source>
</evidence>
<dbReference type="GO" id="GO:0050661">
    <property type="term" value="F:NADP binding"/>
    <property type="evidence" value="ECO:0007669"/>
    <property type="project" value="InterPro"/>
</dbReference>
<dbReference type="GO" id="GO:0004412">
    <property type="term" value="F:homoserine dehydrogenase activity"/>
    <property type="evidence" value="ECO:0007669"/>
    <property type="project" value="UniProtKB-EC"/>
</dbReference>
<dbReference type="UniPathway" id="UPA00051">
    <property type="reaction ID" value="UER00465"/>
</dbReference>
<dbReference type="NCBIfam" id="NF004976">
    <property type="entry name" value="PRK06349.1"/>
    <property type="match status" value="1"/>
</dbReference>
<dbReference type="Pfam" id="PF03447">
    <property type="entry name" value="NAD_binding_3"/>
    <property type="match status" value="1"/>
</dbReference>
<evidence type="ECO:0000256" key="2">
    <source>
        <dbReference type="ARBA" id="ARBA00005056"/>
    </source>
</evidence>
<dbReference type="InterPro" id="IPR036291">
    <property type="entry name" value="NAD(P)-bd_dom_sf"/>
</dbReference>
<dbReference type="AlphaFoldDB" id="A0A485LXX5"/>
<reference evidence="15" key="1">
    <citation type="submission" date="2019-03" db="EMBL/GenBank/DDBJ databases">
        <authorList>
            <person name="Hao L."/>
        </authorList>
    </citation>
    <scope>NUCLEOTIDE SEQUENCE</scope>
</reference>
<keyword evidence="7" id="KW-0028">Amino-acid biosynthesis</keyword>
<evidence type="ECO:0000256" key="12">
    <source>
        <dbReference type="ARBA" id="ARBA00023027"/>
    </source>
</evidence>
<comment type="pathway">
    <text evidence="3">Amino-acid biosynthesis; L-methionine biosynthesis via de novo pathway; L-homoserine from L-aspartate: step 3/3.</text>
</comment>
<dbReference type="PANTHER" id="PTHR43331:SF1">
    <property type="entry name" value="HOMOSERINE DEHYDROGENASE"/>
    <property type="match status" value="1"/>
</dbReference>
<dbReference type="EMBL" id="CAADRN010000132">
    <property type="protein sequence ID" value="VFU13520.1"/>
    <property type="molecule type" value="Genomic_DNA"/>
</dbReference>
<dbReference type="SUPFAM" id="SSF55021">
    <property type="entry name" value="ACT-like"/>
    <property type="match status" value="1"/>
</dbReference>
<keyword evidence="9" id="KW-0479">Metal-binding</keyword>
<evidence type="ECO:0000256" key="1">
    <source>
        <dbReference type="ARBA" id="ARBA00001920"/>
    </source>
</evidence>
<organism evidence="15">
    <name type="scientific">anaerobic digester metagenome</name>
    <dbReference type="NCBI Taxonomy" id="1263854"/>
    <lineage>
        <taxon>unclassified sequences</taxon>
        <taxon>metagenomes</taxon>
        <taxon>ecological metagenomes</taxon>
    </lineage>
</organism>
<evidence type="ECO:0000256" key="3">
    <source>
        <dbReference type="ARBA" id="ARBA00005062"/>
    </source>
</evidence>
<evidence type="ECO:0000256" key="7">
    <source>
        <dbReference type="ARBA" id="ARBA00022605"/>
    </source>
</evidence>
<evidence type="ECO:0000256" key="11">
    <source>
        <dbReference type="ARBA" id="ARBA00023002"/>
    </source>
</evidence>
<comment type="similarity">
    <text evidence="4">Belongs to the homoserine dehydrogenase family.</text>
</comment>
<dbReference type="Gene3D" id="3.40.50.720">
    <property type="entry name" value="NAD(P)-binding Rossmann-like Domain"/>
    <property type="match status" value="1"/>
</dbReference>
<dbReference type="SUPFAM" id="SSF55347">
    <property type="entry name" value="Glyceraldehyde-3-phosphate dehydrogenase-like, C-terminal domain"/>
    <property type="match status" value="1"/>
</dbReference>
<dbReference type="PIRSF" id="PIRSF000098">
    <property type="entry name" value="Homoser_dehydrog"/>
    <property type="match status" value="1"/>
</dbReference>
<comment type="pathway">
    <text evidence="2">Amino-acid biosynthesis; L-threonine biosynthesis; L-threonine from L-aspartate: step 3/5.</text>
</comment>
<evidence type="ECO:0000256" key="6">
    <source>
        <dbReference type="ARBA" id="ARBA00013376"/>
    </source>
</evidence>
<keyword evidence="8" id="KW-0791">Threonine biosynthesis</keyword>
<dbReference type="InterPro" id="IPR005106">
    <property type="entry name" value="Asp/hSer_DH_NAD-bd"/>
</dbReference>
<dbReference type="GO" id="GO:0009088">
    <property type="term" value="P:threonine biosynthetic process"/>
    <property type="evidence" value="ECO:0007669"/>
    <property type="project" value="UniProtKB-UniPathway"/>
</dbReference>
<dbReference type="UniPathway" id="UPA00050">
    <property type="reaction ID" value="UER00063"/>
</dbReference>
<dbReference type="CDD" id="cd04881">
    <property type="entry name" value="ACT_HSDH-Hom"/>
    <property type="match status" value="1"/>
</dbReference>
<dbReference type="Gene3D" id="3.30.360.10">
    <property type="entry name" value="Dihydrodipicolinate Reductase, domain 2"/>
    <property type="match status" value="1"/>
</dbReference>
<dbReference type="InterPro" id="IPR002912">
    <property type="entry name" value="ACT_dom"/>
</dbReference>
<dbReference type="FunFam" id="3.30.360.10:FF:000005">
    <property type="entry name" value="Homoserine dehydrogenase"/>
    <property type="match status" value="1"/>
</dbReference>
<evidence type="ECO:0000313" key="15">
    <source>
        <dbReference type="EMBL" id="VFU13520.1"/>
    </source>
</evidence>
<dbReference type="SUPFAM" id="SSF51735">
    <property type="entry name" value="NAD(P)-binding Rossmann-fold domains"/>
    <property type="match status" value="1"/>
</dbReference>
<dbReference type="FunFam" id="3.30.70.260:FF:000030">
    <property type="entry name" value="Homoserine dehydrogenase"/>
    <property type="match status" value="1"/>
</dbReference>
<dbReference type="InterPro" id="IPR016204">
    <property type="entry name" value="HDH"/>
</dbReference>
<dbReference type="PROSITE" id="PS01042">
    <property type="entry name" value="HOMOSER_DHGENASE"/>
    <property type="match status" value="1"/>
</dbReference>
<keyword evidence="13" id="KW-0486">Methionine biosynthesis</keyword>
<accession>A0A485LXX5</accession>
<evidence type="ECO:0000259" key="14">
    <source>
        <dbReference type="PROSITE" id="PS51671"/>
    </source>
</evidence>
<evidence type="ECO:0000256" key="5">
    <source>
        <dbReference type="ARBA" id="ARBA00013213"/>
    </source>
</evidence>
<proteinExistence type="inferred from homology"/>
<dbReference type="GO" id="GO:0009086">
    <property type="term" value="P:methionine biosynthetic process"/>
    <property type="evidence" value="ECO:0007669"/>
    <property type="project" value="UniProtKB-KW"/>
</dbReference>
<dbReference type="InterPro" id="IPR019811">
    <property type="entry name" value="HDH_CS"/>
</dbReference>
<keyword evidence="11 15" id="KW-0560">Oxidoreductase</keyword>
<dbReference type="FunFam" id="3.40.50.720:FF:000062">
    <property type="entry name" value="Homoserine dehydrogenase"/>
    <property type="match status" value="1"/>
</dbReference>
<dbReference type="InterPro" id="IPR001342">
    <property type="entry name" value="HDH_cat"/>
</dbReference>
<dbReference type="InterPro" id="IPR045865">
    <property type="entry name" value="ACT-like_dom_sf"/>
</dbReference>
<dbReference type="Pfam" id="PF01842">
    <property type="entry name" value="ACT"/>
    <property type="match status" value="1"/>
</dbReference>
<dbReference type="GO" id="GO:0046872">
    <property type="term" value="F:metal ion binding"/>
    <property type="evidence" value="ECO:0007669"/>
    <property type="project" value="UniProtKB-KW"/>
</dbReference>
<comment type="cofactor">
    <cofactor evidence="1">
        <name>a metal cation</name>
        <dbReference type="ChEBI" id="CHEBI:25213"/>
    </cofactor>
</comment>
<gene>
    <name evidence="15" type="primary">hom</name>
    <name evidence="15" type="ORF">SCFA_2170005</name>
</gene>
<evidence type="ECO:0000256" key="10">
    <source>
        <dbReference type="ARBA" id="ARBA00022857"/>
    </source>
</evidence>
<dbReference type="EC" id="1.1.1.3" evidence="5"/>
<sequence>MSKSKINVGLLGMGTVGRGVYRILKDNRAGIEQKVGAPVDIKKILVRDPDKDRGLELEQGLLTTEAGDIINNPDIDIVVEVLGGINPALEYSLRALKQGKSLVTANKDMIAAHGKELFQAAGENGCDLFFEASVAGGIPVIRPLKECLAANRIRQVIGIVNGTTNYMLTRMSKEGLTFDEALAQAQALGYAEADPTADVAGHDAARKMAIIASIAFNTRVSLEQVFLEGITRITTEDIKYAAELNYVVKLLGIAKESDDGIEVRVHPALLPEDHPLAPVDDVYNAIHVSGDAVGDVMFFGRGAGELPTASAVVGDVMSAARYKLRDVSGMSSCTCYGEKYVKPMGLTSTKYYIRLNVADRPGVLASIAFVFGNNDVSLASVIQKHTTGQAAEIVLVTHRVLEKNLQDALRIIKELSTVNEVSNVIRVED</sequence>
<evidence type="ECO:0000256" key="4">
    <source>
        <dbReference type="ARBA" id="ARBA00006753"/>
    </source>
</evidence>
<dbReference type="Gene3D" id="3.30.70.260">
    <property type="match status" value="1"/>
</dbReference>
<dbReference type="PANTHER" id="PTHR43331">
    <property type="entry name" value="HOMOSERINE DEHYDROGENASE"/>
    <property type="match status" value="1"/>
</dbReference>
<keyword evidence="10" id="KW-0521">NADP</keyword>
<keyword evidence="12" id="KW-0520">NAD</keyword>
<feature type="domain" description="ACT" evidence="14">
    <location>
        <begin position="352"/>
        <end position="429"/>
    </location>
</feature>
<name>A0A485LXX5_9ZZZZ</name>
<evidence type="ECO:0000256" key="13">
    <source>
        <dbReference type="ARBA" id="ARBA00023167"/>
    </source>
</evidence>
<dbReference type="PROSITE" id="PS51671">
    <property type="entry name" value="ACT"/>
    <property type="match status" value="1"/>
</dbReference>
<evidence type="ECO:0000256" key="9">
    <source>
        <dbReference type="ARBA" id="ARBA00022723"/>
    </source>
</evidence>
<protein>
    <recommendedName>
        <fullName evidence="6">Homoserine dehydrogenase</fullName>
        <ecNumber evidence="5">1.1.1.3</ecNumber>
    </recommendedName>
</protein>